<dbReference type="Pfam" id="PF04828">
    <property type="entry name" value="GFA"/>
    <property type="match status" value="1"/>
</dbReference>
<gene>
    <name evidence="6" type="ORF">GCM10009104_07450</name>
</gene>
<keyword evidence="2" id="KW-0479">Metal-binding</keyword>
<evidence type="ECO:0000313" key="7">
    <source>
        <dbReference type="Proteomes" id="UP001499915"/>
    </source>
</evidence>
<dbReference type="PANTHER" id="PTHR33337:SF40">
    <property type="entry name" value="CENP-V_GFA DOMAIN-CONTAINING PROTEIN-RELATED"/>
    <property type="match status" value="1"/>
</dbReference>
<dbReference type="SUPFAM" id="SSF51316">
    <property type="entry name" value="Mss4-like"/>
    <property type="match status" value="1"/>
</dbReference>
<name>A0ABN1I2W8_9GAMM</name>
<evidence type="ECO:0000313" key="6">
    <source>
        <dbReference type="EMBL" id="GAA0684576.1"/>
    </source>
</evidence>
<sequence>MEGQCLCGQVKFELTGNRFNLYQCHCSLCRKQGGAGANAATLVPDDHFQWRAGEELIRTYTRDTGFRSDFCSCCGSPVPNPLRGTGLYWVPAGLLDGELDGEIVAHLHTDSKANWEVLPAGGAHFGHMPDLARVMALLHGEQG</sequence>
<evidence type="ECO:0000256" key="3">
    <source>
        <dbReference type="ARBA" id="ARBA00022833"/>
    </source>
</evidence>
<dbReference type="PROSITE" id="PS51891">
    <property type="entry name" value="CENP_V_GFA"/>
    <property type="match status" value="1"/>
</dbReference>
<protein>
    <submittedName>
        <fullName evidence="6">GFA family protein</fullName>
    </submittedName>
</protein>
<dbReference type="PANTHER" id="PTHR33337">
    <property type="entry name" value="GFA DOMAIN-CONTAINING PROTEIN"/>
    <property type="match status" value="1"/>
</dbReference>
<dbReference type="RefSeq" id="WP_343802487.1">
    <property type="nucleotide sequence ID" value="NZ_BAAAET010000001.1"/>
</dbReference>
<evidence type="ECO:0000259" key="5">
    <source>
        <dbReference type="PROSITE" id="PS51891"/>
    </source>
</evidence>
<accession>A0ABN1I2W8</accession>
<dbReference type="InterPro" id="IPR011057">
    <property type="entry name" value="Mss4-like_sf"/>
</dbReference>
<dbReference type="Proteomes" id="UP001499915">
    <property type="component" value="Unassembled WGS sequence"/>
</dbReference>
<keyword evidence="3" id="KW-0862">Zinc</keyword>
<keyword evidence="4" id="KW-0456">Lyase</keyword>
<evidence type="ECO:0000256" key="1">
    <source>
        <dbReference type="ARBA" id="ARBA00005495"/>
    </source>
</evidence>
<proteinExistence type="inferred from homology"/>
<organism evidence="6 7">
    <name type="scientific">Marinobacterium maritimum</name>
    <dbReference type="NCBI Taxonomy" id="500162"/>
    <lineage>
        <taxon>Bacteria</taxon>
        <taxon>Pseudomonadati</taxon>
        <taxon>Pseudomonadota</taxon>
        <taxon>Gammaproteobacteria</taxon>
        <taxon>Oceanospirillales</taxon>
        <taxon>Oceanospirillaceae</taxon>
        <taxon>Marinobacterium</taxon>
    </lineage>
</organism>
<evidence type="ECO:0000256" key="2">
    <source>
        <dbReference type="ARBA" id="ARBA00022723"/>
    </source>
</evidence>
<comment type="similarity">
    <text evidence="1">Belongs to the Gfa family.</text>
</comment>
<evidence type="ECO:0000256" key="4">
    <source>
        <dbReference type="ARBA" id="ARBA00023239"/>
    </source>
</evidence>
<feature type="domain" description="CENP-V/GFA" evidence="5">
    <location>
        <begin position="1"/>
        <end position="116"/>
    </location>
</feature>
<dbReference type="Gene3D" id="3.90.1590.10">
    <property type="entry name" value="glutathione-dependent formaldehyde- activating enzyme (gfa)"/>
    <property type="match status" value="1"/>
</dbReference>
<comment type="caution">
    <text evidence="6">The sequence shown here is derived from an EMBL/GenBank/DDBJ whole genome shotgun (WGS) entry which is preliminary data.</text>
</comment>
<dbReference type="EMBL" id="BAAAET010000001">
    <property type="protein sequence ID" value="GAA0684576.1"/>
    <property type="molecule type" value="Genomic_DNA"/>
</dbReference>
<dbReference type="InterPro" id="IPR006913">
    <property type="entry name" value="CENP-V/GFA"/>
</dbReference>
<keyword evidence="7" id="KW-1185">Reference proteome</keyword>
<reference evidence="6 7" key="1">
    <citation type="journal article" date="2019" name="Int. J. Syst. Evol. Microbiol.">
        <title>The Global Catalogue of Microorganisms (GCM) 10K type strain sequencing project: providing services to taxonomists for standard genome sequencing and annotation.</title>
        <authorList>
            <consortium name="The Broad Institute Genomics Platform"/>
            <consortium name="The Broad Institute Genome Sequencing Center for Infectious Disease"/>
            <person name="Wu L."/>
            <person name="Ma J."/>
        </authorList>
    </citation>
    <scope>NUCLEOTIDE SEQUENCE [LARGE SCALE GENOMIC DNA]</scope>
    <source>
        <strain evidence="6 7">JCM 15134</strain>
    </source>
</reference>